<reference evidence="1 2" key="1">
    <citation type="submission" date="2024-11" db="EMBL/GenBank/DDBJ databases">
        <title>A near-complete genome assembly of Cinchona calisaya.</title>
        <authorList>
            <person name="Lian D.C."/>
            <person name="Zhao X.W."/>
            <person name="Wei L."/>
        </authorList>
    </citation>
    <scope>NUCLEOTIDE SEQUENCE [LARGE SCALE GENOMIC DNA]</scope>
    <source>
        <tissue evidence="1">Nenye</tissue>
    </source>
</reference>
<name>A0ABD2YNA1_9GENT</name>
<evidence type="ECO:0008006" key="3">
    <source>
        <dbReference type="Google" id="ProtNLM"/>
    </source>
</evidence>
<gene>
    <name evidence="1" type="ORF">ACH5RR_032797</name>
</gene>
<evidence type="ECO:0000313" key="2">
    <source>
        <dbReference type="Proteomes" id="UP001630127"/>
    </source>
</evidence>
<sequence>MSLHQVVRYTRHYWIRRFELPQLQNLKQLELVFLGASPGESFLSFVWLTKLFPSLSMIQVKFAYTSLDEEQMMIHLQTLAEKDFKAEADYHMNLSKE</sequence>
<evidence type="ECO:0000313" key="1">
    <source>
        <dbReference type="EMBL" id="KAL3507415.1"/>
    </source>
</evidence>
<keyword evidence="2" id="KW-1185">Reference proteome</keyword>
<organism evidence="1 2">
    <name type="scientific">Cinchona calisaya</name>
    <dbReference type="NCBI Taxonomy" id="153742"/>
    <lineage>
        <taxon>Eukaryota</taxon>
        <taxon>Viridiplantae</taxon>
        <taxon>Streptophyta</taxon>
        <taxon>Embryophyta</taxon>
        <taxon>Tracheophyta</taxon>
        <taxon>Spermatophyta</taxon>
        <taxon>Magnoliopsida</taxon>
        <taxon>eudicotyledons</taxon>
        <taxon>Gunneridae</taxon>
        <taxon>Pentapetalae</taxon>
        <taxon>asterids</taxon>
        <taxon>lamiids</taxon>
        <taxon>Gentianales</taxon>
        <taxon>Rubiaceae</taxon>
        <taxon>Cinchonoideae</taxon>
        <taxon>Cinchoneae</taxon>
        <taxon>Cinchona</taxon>
    </lineage>
</organism>
<comment type="caution">
    <text evidence="1">The sequence shown here is derived from an EMBL/GenBank/DDBJ whole genome shotgun (WGS) entry which is preliminary data.</text>
</comment>
<accession>A0ABD2YNA1</accession>
<dbReference type="Proteomes" id="UP001630127">
    <property type="component" value="Unassembled WGS sequence"/>
</dbReference>
<dbReference type="AlphaFoldDB" id="A0ABD2YNA1"/>
<proteinExistence type="predicted"/>
<dbReference type="EMBL" id="JBJUIK010000013">
    <property type="protein sequence ID" value="KAL3507415.1"/>
    <property type="molecule type" value="Genomic_DNA"/>
</dbReference>
<protein>
    <recommendedName>
        <fullName evidence="3">FBD domain-containing protein</fullName>
    </recommendedName>
</protein>